<gene>
    <name evidence="2" type="ORF">MSj_03750</name>
</gene>
<accession>A0A2Z6UWH3</accession>
<dbReference type="PANTHER" id="PTHR10098">
    <property type="entry name" value="RAPSYN-RELATED"/>
    <property type="match status" value="1"/>
</dbReference>
<evidence type="ECO:0000259" key="1">
    <source>
        <dbReference type="Pfam" id="PF12770"/>
    </source>
</evidence>
<sequence length="96" mass="10800">MNSIYVLTKLTCSLYGLRRAFVIAGAESQLISLWKVSDDATKDLMVAYYGRLQKGEGRSEALRQIQLGMLKGEKQKHPFYWASFIPSGDATSMTFD</sequence>
<proteinExistence type="predicted"/>
<evidence type="ECO:0000313" key="2">
    <source>
        <dbReference type="EMBL" id="GBL12236.1"/>
    </source>
</evidence>
<dbReference type="EMBL" id="BDSG01000130">
    <property type="protein sequence ID" value="GBL12236.1"/>
    <property type="molecule type" value="Genomic_DNA"/>
</dbReference>
<dbReference type="Pfam" id="PF12770">
    <property type="entry name" value="CHAT"/>
    <property type="match status" value="1"/>
</dbReference>
<dbReference type="InterPro" id="IPR024983">
    <property type="entry name" value="CHAT_dom"/>
</dbReference>
<evidence type="ECO:0000313" key="3">
    <source>
        <dbReference type="Proteomes" id="UP000248272"/>
    </source>
</evidence>
<dbReference type="RefSeq" id="WP_253256994.1">
    <property type="nucleotide sequence ID" value="NZ_BDSG01000130.1"/>
</dbReference>
<dbReference type="AlphaFoldDB" id="A0A2Z6UWH3"/>
<dbReference type="PANTHER" id="PTHR10098:SF108">
    <property type="entry name" value="TETRATRICOPEPTIDE REPEAT PROTEIN 28"/>
    <property type="match status" value="1"/>
</dbReference>
<dbReference type="Proteomes" id="UP000248272">
    <property type="component" value="Unassembled WGS sequence"/>
</dbReference>
<protein>
    <recommendedName>
        <fullName evidence="1">CHAT domain-containing protein</fullName>
    </recommendedName>
</protein>
<feature type="domain" description="CHAT" evidence="1">
    <location>
        <begin position="13"/>
        <end position="89"/>
    </location>
</feature>
<name>A0A2Z6UWH3_MICAE</name>
<comment type="caution">
    <text evidence="2">The sequence shown here is derived from an EMBL/GenBank/DDBJ whole genome shotgun (WGS) entry which is preliminary data.</text>
</comment>
<reference evidence="2 3" key="1">
    <citation type="journal article" date="2018" name="Front. Microbiol.">
        <title>Adaptation of the Freshwater Bloom-Forming Cyanobacterium Microcystis aeruginosa to Brackish Water Is Driven by Recent Horizontal Transfer of Sucrose Genes.</title>
        <authorList>
            <person name="Tanabe Y."/>
            <person name="Hodoki Y."/>
            <person name="Sano T."/>
            <person name="Tada K."/>
            <person name="Watanabe M.M."/>
        </authorList>
    </citation>
    <scope>NUCLEOTIDE SEQUENCE [LARGE SCALE GENOMIC DNA]</scope>
    <source>
        <strain evidence="2 3">Sj</strain>
    </source>
</reference>
<organism evidence="2 3">
    <name type="scientific">Microcystis aeruginosa Sj</name>
    <dbReference type="NCBI Taxonomy" id="1979544"/>
    <lineage>
        <taxon>Bacteria</taxon>
        <taxon>Bacillati</taxon>
        <taxon>Cyanobacteriota</taxon>
        <taxon>Cyanophyceae</taxon>
        <taxon>Oscillatoriophycideae</taxon>
        <taxon>Chroococcales</taxon>
        <taxon>Microcystaceae</taxon>
        <taxon>Microcystis</taxon>
    </lineage>
</organism>